<evidence type="ECO:0000256" key="1">
    <source>
        <dbReference type="SAM" id="MobiDB-lite"/>
    </source>
</evidence>
<name>A0ABP0BL37_9PEZI</name>
<feature type="region of interest" description="Disordered" evidence="1">
    <location>
        <begin position="256"/>
        <end position="289"/>
    </location>
</feature>
<reference evidence="2 3" key="1">
    <citation type="submission" date="2024-01" db="EMBL/GenBank/DDBJ databases">
        <authorList>
            <person name="Allen C."/>
            <person name="Tagirdzhanova G."/>
        </authorList>
    </citation>
    <scope>NUCLEOTIDE SEQUENCE [LARGE SCALE GENOMIC DNA]</scope>
</reference>
<sequence>MSAKLKPLILPQLVQDRKRLEDGQIITTELVEGGMIGNTSNATNNGMFLVDNASMSDITSPATPTFSHRSGLGHLRYSSSTSSLDLPLSLPSPSYSECPASPSAVTGLAAAVSAANAASITVAPLKRPLPDVQEEDLLERVAEHEHEFGDDFSTTHRDSYLYGCLCDEPCEHGRENITYGRPSYDYDLGFVSDCEATANVAPVQRHRHRAGSSVSVISSISNATHDSSFSGLTLRFGSHIHALSRWRSKSTASRRTYGNLTGAPASEPSLSRAPSSRSSSVSAGRPAPAMEPVPVLSPALSSYYGSTESIAHVPTANSTLEAEYEMDEDQSRLERDRMKAPTPLLPPVFTNDNDLQQQPVSPLPPPSLQTSPLQTPAMASPVTSPGIADSVSGISPMAVSDTAIPAMSLSLAAIGGGAAATAPMSPAEVQSPPPLNRKFSTASFHMPFGAPATTMTTAAASAIPGALEPHDEWCDRLGHANYTILPKPYSLPMNDTTDTQALHVLRDDWMLARTNYAKHLVRTGEHYGTTSNTYVLTEAKWAETDREWQRAHDTAMTHITKMLMRAGGDGRARAATLDQLPPLQHHDVSCVIPQILDNAEGKFPDLGDGDIVGPMDRVAYMEREDGGFVATTGMHGEKNGMTRFLRGLADRVRNRK</sequence>
<protein>
    <recommendedName>
        <fullName evidence="4">Only prolin and serin are matching in the corresponding protein</fullName>
    </recommendedName>
</protein>
<accession>A0ABP0BL37</accession>
<evidence type="ECO:0000313" key="2">
    <source>
        <dbReference type="EMBL" id="CAK7220170.1"/>
    </source>
</evidence>
<feature type="region of interest" description="Disordered" evidence="1">
    <location>
        <begin position="347"/>
        <end position="384"/>
    </location>
</feature>
<proteinExistence type="predicted"/>
<gene>
    <name evidence="2" type="ORF">SBRCBS47491_004099</name>
</gene>
<dbReference type="Proteomes" id="UP001642406">
    <property type="component" value="Unassembled WGS sequence"/>
</dbReference>
<evidence type="ECO:0000313" key="3">
    <source>
        <dbReference type="Proteomes" id="UP001642406"/>
    </source>
</evidence>
<keyword evidence="3" id="KW-1185">Reference proteome</keyword>
<evidence type="ECO:0008006" key="4">
    <source>
        <dbReference type="Google" id="ProtNLM"/>
    </source>
</evidence>
<organism evidence="2 3">
    <name type="scientific">Sporothrix bragantina</name>
    <dbReference type="NCBI Taxonomy" id="671064"/>
    <lineage>
        <taxon>Eukaryota</taxon>
        <taxon>Fungi</taxon>
        <taxon>Dikarya</taxon>
        <taxon>Ascomycota</taxon>
        <taxon>Pezizomycotina</taxon>
        <taxon>Sordariomycetes</taxon>
        <taxon>Sordariomycetidae</taxon>
        <taxon>Ophiostomatales</taxon>
        <taxon>Ophiostomataceae</taxon>
        <taxon>Sporothrix</taxon>
    </lineage>
</organism>
<dbReference type="EMBL" id="CAWUHC010000029">
    <property type="protein sequence ID" value="CAK7220170.1"/>
    <property type="molecule type" value="Genomic_DNA"/>
</dbReference>
<feature type="compositionally biased region" description="Low complexity" evidence="1">
    <location>
        <begin position="263"/>
        <end position="288"/>
    </location>
</feature>
<comment type="caution">
    <text evidence="2">The sequence shown here is derived from an EMBL/GenBank/DDBJ whole genome shotgun (WGS) entry which is preliminary data.</text>
</comment>